<keyword evidence="5" id="KW-0547">Nucleotide-binding</keyword>
<dbReference type="GO" id="GO:0016020">
    <property type="term" value="C:membrane"/>
    <property type="evidence" value="ECO:0007669"/>
    <property type="project" value="InterPro"/>
</dbReference>
<keyword evidence="8" id="KW-0902">Two-component regulatory system</keyword>
<evidence type="ECO:0000256" key="8">
    <source>
        <dbReference type="ARBA" id="ARBA00023012"/>
    </source>
</evidence>
<evidence type="ECO:0000256" key="6">
    <source>
        <dbReference type="ARBA" id="ARBA00022777"/>
    </source>
</evidence>
<dbReference type="STRING" id="1294263.JCM21531_4469"/>
<sequence>MARDVHDTLGQTLSILITLLQVSILTCKKNAKETENNLKNALKITREGLNEVRRSISGLSPKKLEEMDFFDALERLAADFEYSGLDVELSVNKIQQNIGESHKEVIYRICQEALANSLKHGKATKANIIIKFTDSYISLFIFDDGEVARV</sequence>
<dbReference type="GO" id="GO:0000155">
    <property type="term" value="F:phosphorelay sensor kinase activity"/>
    <property type="evidence" value="ECO:0007669"/>
    <property type="project" value="InterPro"/>
</dbReference>
<dbReference type="SUPFAM" id="SSF55874">
    <property type="entry name" value="ATPase domain of HSP90 chaperone/DNA topoisomerase II/histidine kinase"/>
    <property type="match status" value="1"/>
</dbReference>
<evidence type="ECO:0000313" key="10">
    <source>
        <dbReference type="EMBL" id="GAE90825.1"/>
    </source>
</evidence>
<evidence type="ECO:0000256" key="1">
    <source>
        <dbReference type="ARBA" id="ARBA00000085"/>
    </source>
</evidence>
<keyword evidence="3" id="KW-0597">Phosphoprotein</keyword>
<accession>W4VBP0</accession>
<keyword evidence="7" id="KW-0067">ATP-binding</keyword>
<dbReference type="Gene3D" id="3.30.565.10">
    <property type="entry name" value="Histidine kinase-like ATPase, C-terminal domain"/>
    <property type="match status" value="1"/>
</dbReference>
<dbReference type="EMBL" id="BAVR01000097">
    <property type="protein sequence ID" value="GAE90825.1"/>
    <property type="molecule type" value="Genomic_DNA"/>
</dbReference>
<gene>
    <name evidence="10" type="ORF">JCM21531_4469</name>
</gene>
<evidence type="ECO:0000256" key="3">
    <source>
        <dbReference type="ARBA" id="ARBA00022553"/>
    </source>
</evidence>
<evidence type="ECO:0000256" key="4">
    <source>
        <dbReference type="ARBA" id="ARBA00022679"/>
    </source>
</evidence>
<dbReference type="Gene3D" id="1.20.5.1930">
    <property type="match status" value="1"/>
</dbReference>
<evidence type="ECO:0000313" key="11">
    <source>
        <dbReference type="Proteomes" id="UP000019109"/>
    </source>
</evidence>
<dbReference type="AlphaFoldDB" id="W4VBP0"/>
<feature type="domain" description="Signal transduction histidine kinase subgroup 3 dimerisation and phosphoacceptor" evidence="9">
    <location>
        <begin position="1"/>
        <end position="63"/>
    </location>
</feature>
<keyword evidence="11" id="KW-1185">Reference proteome</keyword>
<comment type="caution">
    <text evidence="10">The sequence shown here is derived from an EMBL/GenBank/DDBJ whole genome shotgun (WGS) entry which is preliminary data.</text>
</comment>
<keyword evidence="6" id="KW-0418">Kinase</keyword>
<dbReference type="InterPro" id="IPR050482">
    <property type="entry name" value="Sensor_HK_TwoCompSys"/>
</dbReference>
<evidence type="ECO:0000256" key="2">
    <source>
        <dbReference type="ARBA" id="ARBA00012438"/>
    </source>
</evidence>
<dbReference type="Proteomes" id="UP000019109">
    <property type="component" value="Unassembled WGS sequence"/>
</dbReference>
<evidence type="ECO:0000256" key="5">
    <source>
        <dbReference type="ARBA" id="ARBA00022741"/>
    </source>
</evidence>
<dbReference type="Pfam" id="PF07730">
    <property type="entry name" value="HisKA_3"/>
    <property type="match status" value="1"/>
</dbReference>
<dbReference type="InterPro" id="IPR036890">
    <property type="entry name" value="HATPase_C_sf"/>
</dbReference>
<name>W4VBP0_9FIRM</name>
<reference evidence="10" key="1">
    <citation type="journal article" date="2014" name="Genome Announc.">
        <title>Draft Genome Sequence of Clostridium straminisolvens Strain JCM 21531T, Isolated from a Cellulose-Degrading Bacterial Community.</title>
        <authorList>
            <person name="Yuki M."/>
            <person name="Oshima K."/>
            <person name="Suda W."/>
            <person name="Sakamoto M."/>
            <person name="Kitamura K."/>
            <person name="Iida T."/>
            <person name="Hattori M."/>
            <person name="Ohkuma M."/>
        </authorList>
    </citation>
    <scope>NUCLEOTIDE SEQUENCE [LARGE SCALE GENOMIC DNA]</scope>
    <source>
        <strain evidence="10">JCM 21531</strain>
    </source>
</reference>
<evidence type="ECO:0000259" key="9">
    <source>
        <dbReference type="Pfam" id="PF07730"/>
    </source>
</evidence>
<dbReference type="GO" id="GO:0005524">
    <property type="term" value="F:ATP binding"/>
    <property type="evidence" value="ECO:0007669"/>
    <property type="project" value="UniProtKB-KW"/>
</dbReference>
<dbReference type="PANTHER" id="PTHR24421">
    <property type="entry name" value="NITRATE/NITRITE SENSOR PROTEIN NARX-RELATED"/>
    <property type="match status" value="1"/>
</dbReference>
<dbReference type="PANTHER" id="PTHR24421:SF10">
    <property type="entry name" value="NITRATE_NITRITE SENSOR PROTEIN NARQ"/>
    <property type="match status" value="1"/>
</dbReference>
<proteinExistence type="predicted"/>
<dbReference type="OrthoDB" id="9781904at2"/>
<keyword evidence="4" id="KW-0808">Transferase</keyword>
<dbReference type="InterPro" id="IPR011712">
    <property type="entry name" value="Sig_transdc_His_kin_sub3_dim/P"/>
</dbReference>
<protein>
    <recommendedName>
        <fullName evidence="2">histidine kinase</fullName>
        <ecNumber evidence="2">2.7.13.3</ecNumber>
    </recommendedName>
</protein>
<organism evidence="10 11">
    <name type="scientific">Acetivibrio straminisolvens JCM 21531</name>
    <dbReference type="NCBI Taxonomy" id="1294263"/>
    <lineage>
        <taxon>Bacteria</taxon>
        <taxon>Bacillati</taxon>
        <taxon>Bacillota</taxon>
        <taxon>Clostridia</taxon>
        <taxon>Eubacteriales</taxon>
        <taxon>Oscillospiraceae</taxon>
        <taxon>Acetivibrio</taxon>
    </lineage>
</organism>
<evidence type="ECO:0000256" key="7">
    <source>
        <dbReference type="ARBA" id="ARBA00022840"/>
    </source>
</evidence>
<dbReference type="RefSeq" id="WP_038291384.1">
    <property type="nucleotide sequence ID" value="NZ_BAVR01000097.1"/>
</dbReference>
<comment type="catalytic activity">
    <reaction evidence="1">
        <text>ATP + protein L-histidine = ADP + protein N-phospho-L-histidine.</text>
        <dbReference type="EC" id="2.7.13.3"/>
    </reaction>
</comment>
<dbReference type="GO" id="GO:0046983">
    <property type="term" value="F:protein dimerization activity"/>
    <property type="evidence" value="ECO:0007669"/>
    <property type="project" value="InterPro"/>
</dbReference>
<dbReference type="EC" id="2.7.13.3" evidence="2"/>